<dbReference type="GO" id="GO:0006508">
    <property type="term" value="P:proteolysis"/>
    <property type="evidence" value="ECO:0007669"/>
    <property type="project" value="InterPro"/>
</dbReference>
<dbReference type="Proteomes" id="UP000076408">
    <property type="component" value="Unassembled WGS sequence"/>
</dbReference>
<dbReference type="InterPro" id="IPR030397">
    <property type="entry name" value="SEPARIN_core_dom"/>
</dbReference>
<dbReference type="VEuPathDB" id="VectorBase:ASTEI20_035774"/>
<sequence length="823" mass="93540">MESCAAKRTENTGLIGLECKLRASIALTEGDHRSAVLHQTQSLGASKRQKYSKASRQSCDLNDLIEQVIKSEISNSTASPADRPDGYTELCKRCEELPAEWTVIQIAKDYNPLATGMVHEELVREPTAIWLTVFACSDPCGDTPFEPILIPLEPPAEKPDAKFPNYFEHIAVIPSEVRNAIASHDSAAASSDSQASRLDIVEQLISSAVERTRELLGPWCNLLVGKFRSTTDQKLENEIYNQIEAFCVHNRINRTGQRLVSLVARRLDLLDDRQLFELCCSEQLDLDDAKVEALYDLLSELREQKFHDRTEERLNCYPVMLIIDELLDSMPWEMLHPTGEFSRFSSFWALSELYRAHAPRIKHGYFTLSANRCFGIINPDKNLEKMSARLQMFYREWFPDFELLIDQAPKENDFDDVLNNTDVLVYNGHGSGLQFMNGETLLQRNISCVTFLFGCDSVRLFSNGLFTEMTGTHMYYNAAHCPTVIGALWVLTDLLTDIYSMLLLGSWIPSTNPAYTKQNISSLDTMAFKAGKWQFSKTSSTTKTIIQKHPNLLKLMGDCRMFYQLPQRIRCALVCRGLPAHIRSGSTLQHGMVCRWYPLLSILLAIQLLPSAFAIQKEMTVSVGPGNVDCFFESAKAGQTIDIEYQVIDGGHGDLDISFELAEVTGRTIFADYKKSDNIHRFPVPYDGEYKFCFDNGFSRANSKTVFFELIIEREGEQEDAGWPDIDLLEGLTPDEFYEMKVQDMEDAIKRVRNNLTKARQLQDVLRSHEARDRNVAEENYFKVNVWSFFQILVMVGVGTLQVFMVKSLFDVESRAYKLLTKL</sequence>
<evidence type="ECO:0000313" key="10">
    <source>
        <dbReference type="Proteomes" id="UP000076408"/>
    </source>
</evidence>
<evidence type="ECO:0000256" key="5">
    <source>
        <dbReference type="ARBA" id="ARBA00022729"/>
    </source>
</evidence>
<evidence type="ECO:0000256" key="1">
    <source>
        <dbReference type="ARBA" id="ARBA00004479"/>
    </source>
</evidence>
<name>A0A182YB80_ANOST</name>
<comment type="subcellular location">
    <subcellularLocation>
        <location evidence="8">Endomembrane system</location>
        <topology evidence="8">Single-pass membrane protein</topology>
    </subcellularLocation>
    <subcellularLocation>
        <location evidence="1">Membrane</location>
        <topology evidence="1">Single-pass type I membrane protein</topology>
    </subcellularLocation>
</comment>
<accession>A0A182YB80</accession>
<reference evidence="9" key="2">
    <citation type="submission" date="2020-05" db="UniProtKB">
        <authorList>
            <consortium name="EnsemblMetazoa"/>
        </authorList>
    </citation>
    <scope>IDENTIFICATION</scope>
    <source>
        <strain evidence="9">Indian</strain>
    </source>
</reference>
<keyword evidence="5" id="KW-0732">Signal</keyword>
<evidence type="ECO:0000313" key="9">
    <source>
        <dbReference type="EnsemblMetazoa" id="ASTEI05716-PA"/>
    </source>
</evidence>
<evidence type="ECO:0000256" key="2">
    <source>
        <dbReference type="ARBA" id="ARBA00007104"/>
    </source>
</evidence>
<keyword evidence="6" id="KW-1133">Transmembrane helix</keyword>
<dbReference type="PANTHER" id="PTHR22811">
    <property type="entry name" value="TRANSMEMBRANE EMP24 DOMAIN-CONTAINING PROTEIN"/>
    <property type="match status" value="1"/>
</dbReference>
<protein>
    <recommendedName>
        <fullName evidence="11">Separase</fullName>
    </recommendedName>
</protein>
<keyword evidence="10" id="KW-1185">Reference proteome</keyword>
<dbReference type="InterPro" id="IPR009038">
    <property type="entry name" value="GOLD_dom"/>
</dbReference>
<dbReference type="Pfam" id="PF01105">
    <property type="entry name" value="EMP24_GP25L"/>
    <property type="match status" value="1"/>
</dbReference>
<evidence type="ECO:0000256" key="4">
    <source>
        <dbReference type="ARBA" id="ARBA00022692"/>
    </source>
</evidence>
<evidence type="ECO:0000256" key="3">
    <source>
        <dbReference type="ARBA" id="ARBA00022473"/>
    </source>
</evidence>
<dbReference type="GO" id="GO:0016020">
    <property type="term" value="C:membrane"/>
    <property type="evidence" value="ECO:0007669"/>
    <property type="project" value="UniProtKB-SubCell"/>
</dbReference>
<dbReference type="VEuPathDB" id="VectorBase:ASTEI05716"/>
<keyword evidence="4" id="KW-0812">Transmembrane</keyword>
<organism evidence="9 10">
    <name type="scientific">Anopheles stephensi</name>
    <name type="common">Indo-Pakistan malaria mosquito</name>
    <dbReference type="NCBI Taxonomy" id="30069"/>
    <lineage>
        <taxon>Eukaryota</taxon>
        <taxon>Metazoa</taxon>
        <taxon>Ecdysozoa</taxon>
        <taxon>Arthropoda</taxon>
        <taxon>Hexapoda</taxon>
        <taxon>Insecta</taxon>
        <taxon>Pterygota</taxon>
        <taxon>Neoptera</taxon>
        <taxon>Endopterygota</taxon>
        <taxon>Diptera</taxon>
        <taxon>Nematocera</taxon>
        <taxon>Culicoidea</taxon>
        <taxon>Culicidae</taxon>
        <taxon>Anophelinae</taxon>
        <taxon>Anopheles</taxon>
    </lineage>
</organism>
<comment type="similarity">
    <text evidence="2">Belongs to the EMP24/GP25L family.</text>
</comment>
<keyword evidence="7" id="KW-0472">Membrane</keyword>
<dbReference type="STRING" id="30069.A0A182YB80"/>
<dbReference type="GO" id="GO:0012505">
    <property type="term" value="C:endomembrane system"/>
    <property type="evidence" value="ECO:0007669"/>
    <property type="project" value="UniProtKB-SubCell"/>
</dbReference>
<evidence type="ECO:0000256" key="8">
    <source>
        <dbReference type="ARBA" id="ARBA00037847"/>
    </source>
</evidence>
<keyword evidence="3" id="KW-0217">Developmental protein</keyword>
<dbReference type="VEuPathDB" id="VectorBase:ASTE009767"/>
<evidence type="ECO:0000256" key="6">
    <source>
        <dbReference type="ARBA" id="ARBA00022989"/>
    </source>
</evidence>
<dbReference type="PROSITE" id="PS51700">
    <property type="entry name" value="SEPARIN"/>
    <property type="match status" value="1"/>
</dbReference>
<evidence type="ECO:0008006" key="11">
    <source>
        <dbReference type="Google" id="ProtNLM"/>
    </source>
</evidence>
<dbReference type="AlphaFoldDB" id="A0A182YB80"/>
<proteinExistence type="inferred from homology"/>
<reference evidence="10" key="1">
    <citation type="journal article" date="2014" name="Genome Biol.">
        <title>Genome analysis of a major urban malaria vector mosquito, Anopheles stephensi.</title>
        <authorList>
            <person name="Jiang X."/>
            <person name="Peery A."/>
            <person name="Hall A.B."/>
            <person name="Sharma A."/>
            <person name="Chen X.G."/>
            <person name="Waterhouse R.M."/>
            <person name="Komissarov A."/>
            <person name="Riehle M.M."/>
            <person name="Shouche Y."/>
            <person name="Sharakhova M.V."/>
            <person name="Lawson D."/>
            <person name="Pakpour N."/>
            <person name="Arensburger P."/>
            <person name="Davidson V.L."/>
            <person name="Eiglmeier K."/>
            <person name="Emrich S."/>
            <person name="George P."/>
            <person name="Kennedy R.C."/>
            <person name="Mane S.P."/>
            <person name="Maslen G."/>
            <person name="Oringanje C."/>
            <person name="Qi Y."/>
            <person name="Settlage R."/>
            <person name="Tojo M."/>
            <person name="Tubio J.M."/>
            <person name="Unger M.F."/>
            <person name="Wang B."/>
            <person name="Vernick K.D."/>
            <person name="Ribeiro J.M."/>
            <person name="James A.A."/>
            <person name="Michel K."/>
            <person name="Riehle M.A."/>
            <person name="Luckhart S."/>
            <person name="Sharakhov I.V."/>
            <person name="Tu Z."/>
        </authorList>
    </citation>
    <scope>NUCLEOTIDE SEQUENCE [LARGE SCALE GENOMIC DNA]</scope>
    <source>
        <strain evidence="10">Indian</strain>
    </source>
</reference>
<dbReference type="OMA" id="EQEDAGW"/>
<dbReference type="SMART" id="SM01190">
    <property type="entry name" value="EMP24_GP25L"/>
    <property type="match status" value="1"/>
</dbReference>
<dbReference type="GO" id="GO:0004197">
    <property type="term" value="F:cysteine-type endopeptidase activity"/>
    <property type="evidence" value="ECO:0007669"/>
    <property type="project" value="InterPro"/>
</dbReference>
<dbReference type="InterPro" id="IPR036598">
    <property type="entry name" value="GOLD_dom_sf"/>
</dbReference>
<dbReference type="Pfam" id="PF03568">
    <property type="entry name" value="Separin_C"/>
    <property type="match status" value="1"/>
</dbReference>
<evidence type="ECO:0000256" key="7">
    <source>
        <dbReference type="ARBA" id="ARBA00023136"/>
    </source>
</evidence>
<dbReference type="SUPFAM" id="SSF101576">
    <property type="entry name" value="Supernatant protein factor (SPF), C-terminal domain"/>
    <property type="match status" value="1"/>
</dbReference>
<dbReference type="PROSITE" id="PS50866">
    <property type="entry name" value="GOLD"/>
    <property type="match status" value="1"/>
</dbReference>
<dbReference type="EnsemblMetazoa" id="ASTEI05716-RA">
    <property type="protein sequence ID" value="ASTEI05716-PA"/>
    <property type="gene ID" value="ASTEI05716"/>
</dbReference>
<dbReference type="InterPro" id="IPR015720">
    <property type="entry name" value="Emp24-like"/>
</dbReference>